<protein>
    <recommendedName>
        <fullName evidence="1">G domain-containing protein</fullName>
    </recommendedName>
</protein>
<accession>A0A8H7C1V9</accession>
<organism evidence="2 3">
    <name type="scientific">Agaricus bisporus var. burnettii</name>
    <dbReference type="NCBI Taxonomy" id="192524"/>
    <lineage>
        <taxon>Eukaryota</taxon>
        <taxon>Fungi</taxon>
        <taxon>Dikarya</taxon>
        <taxon>Basidiomycota</taxon>
        <taxon>Agaricomycotina</taxon>
        <taxon>Agaricomycetes</taxon>
        <taxon>Agaricomycetidae</taxon>
        <taxon>Agaricales</taxon>
        <taxon>Agaricineae</taxon>
        <taxon>Agaricaceae</taxon>
        <taxon>Agaricus</taxon>
    </lineage>
</organism>
<dbReference type="SUPFAM" id="SSF52540">
    <property type="entry name" value="P-loop containing nucleoside triphosphate hydrolases"/>
    <property type="match status" value="1"/>
</dbReference>
<evidence type="ECO:0000259" key="1">
    <source>
        <dbReference type="Pfam" id="PF01926"/>
    </source>
</evidence>
<reference evidence="2 3" key="1">
    <citation type="journal article" name="Sci. Rep.">
        <title>Telomere-to-telomere assembled and centromere annotated genomes of the two main subspecies of the button mushroom Agaricus bisporus reveal especially polymorphic chromosome ends.</title>
        <authorList>
            <person name="Sonnenberg A.S.M."/>
            <person name="Sedaghat-Telgerd N."/>
            <person name="Lavrijssen B."/>
            <person name="Ohm R.A."/>
            <person name="Hendrickx P.M."/>
            <person name="Scholtmeijer K."/>
            <person name="Baars J.J.P."/>
            <person name="van Peer A."/>
        </authorList>
    </citation>
    <scope>NUCLEOTIDE SEQUENCE [LARGE SCALE GENOMIC DNA]</scope>
    <source>
        <strain evidence="2 3">H119_p4</strain>
    </source>
</reference>
<dbReference type="InterPro" id="IPR027417">
    <property type="entry name" value="P-loop_NTPase"/>
</dbReference>
<sequence>MGLGSKFSEFCKRFKGEGSPPKLIAVVGRTGSGLSQFIHDVTGAYSRGVAPDASLQPYTKDFKAISMQSTGLQSPNEGANIILIDTPGFDYSRGNDEYTKFKILAIWLRQQYGKNVKLDGVIYMHDIWNEEIHNRPRFLSSQDLEKLCGPQWHRKVILVSSHWDDRLGKDGEGESNERKLREGYWSFMIQKGSRMRRYRSPGNQELARDILQPFL</sequence>
<evidence type="ECO:0000313" key="2">
    <source>
        <dbReference type="EMBL" id="KAF7760548.1"/>
    </source>
</evidence>
<name>A0A8H7C1V9_AGABI</name>
<gene>
    <name evidence="2" type="ORF">Agabi119p4_11224</name>
</gene>
<evidence type="ECO:0000313" key="3">
    <source>
        <dbReference type="Proteomes" id="UP000629468"/>
    </source>
</evidence>
<dbReference type="Proteomes" id="UP000629468">
    <property type="component" value="Unassembled WGS sequence"/>
</dbReference>
<proteinExistence type="predicted"/>
<dbReference type="Gene3D" id="3.40.50.300">
    <property type="entry name" value="P-loop containing nucleotide triphosphate hydrolases"/>
    <property type="match status" value="1"/>
</dbReference>
<dbReference type="InterPro" id="IPR006073">
    <property type="entry name" value="GTP-bd"/>
</dbReference>
<feature type="domain" description="G" evidence="1">
    <location>
        <begin position="24"/>
        <end position="134"/>
    </location>
</feature>
<dbReference type="CDD" id="cd00882">
    <property type="entry name" value="Ras_like_GTPase"/>
    <property type="match status" value="1"/>
</dbReference>
<dbReference type="GO" id="GO:0005525">
    <property type="term" value="F:GTP binding"/>
    <property type="evidence" value="ECO:0007669"/>
    <property type="project" value="InterPro"/>
</dbReference>
<comment type="caution">
    <text evidence="2">The sequence shown here is derived from an EMBL/GenBank/DDBJ whole genome shotgun (WGS) entry which is preliminary data.</text>
</comment>
<dbReference type="Pfam" id="PF01926">
    <property type="entry name" value="MMR_HSR1"/>
    <property type="match status" value="1"/>
</dbReference>
<dbReference type="EMBL" id="JABXXO010000015">
    <property type="protein sequence ID" value="KAF7760548.1"/>
    <property type="molecule type" value="Genomic_DNA"/>
</dbReference>
<dbReference type="AlphaFoldDB" id="A0A8H7C1V9"/>